<evidence type="ECO:0000256" key="5">
    <source>
        <dbReference type="ARBA" id="ARBA00022989"/>
    </source>
</evidence>
<dbReference type="Gene3D" id="1.10.3720.10">
    <property type="entry name" value="MetI-like"/>
    <property type="match status" value="1"/>
</dbReference>
<feature type="transmembrane region" description="Helical" evidence="7">
    <location>
        <begin position="134"/>
        <end position="156"/>
    </location>
</feature>
<evidence type="ECO:0000256" key="2">
    <source>
        <dbReference type="ARBA" id="ARBA00022448"/>
    </source>
</evidence>
<dbReference type="GO" id="GO:0005886">
    <property type="term" value="C:plasma membrane"/>
    <property type="evidence" value="ECO:0007669"/>
    <property type="project" value="UniProtKB-SubCell"/>
</dbReference>
<feature type="transmembrane region" description="Helical" evidence="7">
    <location>
        <begin position="232"/>
        <end position="261"/>
    </location>
</feature>
<dbReference type="InterPro" id="IPR035906">
    <property type="entry name" value="MetI-like_sf"/>
</dbReference>
<comment type="similarity">
    <text evidence="7">Belongs to the binding-protein-dependent transport system permease family.</text>
</comment>
<evidence type="ECO:0000256" key="1">
    <source>
        <dbReference type="ARBA" id="ARBA00004651"/>
    </source>
</evidence>
<keyword evidence="6 7" id="KW-0472">Membrane</keyword>
<evidence type="ECO:0000313" key="10">
    <source>
        <dbReference type="Proteomes" id="UP000533469"/>
    </source>
</evidence>
<feature type="transmembrane region" description="Helical" evidence="7">
    <location>
        <begin position="101"/>
        <end position="122"/>
    </location>
</feature>
<evidence type="ECO:0000256" key="4">
    <source>
        <dbReference type="ARBA" id="ARBA00022692"/>
    </source>
</evidence>
<name>A0A839ZGL7_9HYPH</name>
<accession>A0A839ZGL7</accession>
<dbReference type="EMBL" id="JACICD010000014">
    <property type="protein sequence ID" value="MBB3773766.1"/>
    <property type="molecule type" value="Genomic_DNA"/>
</dbReference>
<feature type="transmembrane region" description="Helical" evidence="7">
    <location>
        <begin position="176"/>
        <end position="197"/>
    </location>
</feature>
<dbReference type="Pfam" id="PF00528">
    <property type="entry name" value="BPD_transp_1"/>
    <property type="match status" value="1"/>
</dbReference>
<proteinExistence type="inferred from homology"/>
<keyword evidence="4 7" id="KW-0812">Transmembrane</keyword>
<evidence type="ECO:0000256" key="3">
    <source>
        <dbReference type="ARBA" id="ARBA00022475"/>
    </source>
</evidence>
<evidence type="ECO:0000313" key="9">
    <source>
        <dbReference type="EMBL" id="MBB3773766.1"/>
    </source>
</evidence>
<evidence type="ECO:0000256" key="6">
    <source>
        <dbReference type="ARBA" id="ARBA00023136"/>
    </source>
</evidence>
<gene>
    <name evidence="9" type="ORF">FHS55_004410</name>
</gene>
<keyword evidence="3" id="KW-1003">Cell membrane</keyword>
<keyword evidence="5 7" id="KW-1133">Transmembrane helix</keyword>
<evidence type="ECO:0000259" key="8">
    <source>
        <dbReference type="PROSITE" id="PS50928"/>
    </source>
</evidence>
<keyword evidence="2 7" id="KW-0813">Transport</keyword>
<dbReference type="CDD" id="cd06261">
    <property type="entry name" value="TM_PBP2"/>
    <property type="match status" value="1"/>
</dbReference>
<dbReference type="InterPro" id="IPR000515">
    <property type="entry name" value="MetI-like"/>
</dbReference>
<sequence length="319" mass="33998">MWLRIFTRVASAFATLAIVSLLIFSSTQLLPGDAAEALLGQQATPESLAALRAQMGLDQPAALRYLHWIEGLSRGDLGTSIGSGVPVASLIREPFLNSLKLAALAAFISIPLALSLGLLSVLRLGSIWDRGINLGALCAVSVPEFFVAVLLTYLFAVQLGWLPATATIRPSQSIEQQLRALILPTAVLTLVVTAHMARMTRSAVLNVLTLPYIETALLKGVRRREIILRHALPNVVAPIVSVIAVVIAYLVAGVVVVEVAFAYPGLGRLMVDSVAIRDLPLIQACGLIFCAVYLLVNLLADIVTTVTNPRLRSAGRGQS</sequence>
<comment type="subcellular location">
    <subcellularLocation>
        <location evidence="1 7">Cell membrane</location>
        <topology evidence="1 7">Multi-pass membrane protein</topology>
    </subcellularLocation>
</comment>
<feature type="transmembrane region" description="Helical" evidence="7">
    <location>
        <begin position="281"/>
        <end position="303"/>
    </location>
</feature>
<keyword evidence="10" id="KW-1185">Reference proteome</keyword>
<dbReference type="AlphaFoldDB" id="A0A839ZGL7"/>
<dbReference type="InterPro" id="IPR045621">
    <property type="entry name" value="BPD_transp_1_N"/>
</dbReference>
<evidence type="ECO:0000256" key="7">
    <source>
        <dbReference type="RuleBase" id="RU363032"/>
    </source>
</evidence>
<dbReference type="Pfam" id="PF19300">
    <property type="entry name" value="BPD_transp_1_N"/>
    <property type="match status" value="1"/>
</dbReference>
<comment type="caution">
    <text evidence="9">The sequence shown here is derived from an EMBL/GenBank/DDBJ whole genome shotgun (WGS) entry which is preliminary data.</text>
</comment>
<organism evidence="9 10">
    <name type="scientific">Ancylobacter tetraedralis</name>
    <dbReference type="NCBI Taxonomy" id="217068"/>
    <lineage>
        <taxon>Bacteria</taxon>
        <taxon>Pseudomonadati</taxon>
        <taxon>Pseudomonadota</taxon>
        <taxon>Alphaproteobacteria</taxon>
        <taxon>Hyphomicrobiales</taxon>
        <taxon>Xanthobacteraceae</taxon>
        <taxon>Ancylobacter</taxon>
    </lineage>
</organism>
<dbReference type="RefSeq" id="WP_183191976.1">
    <property type="nucleotide sequence ID" value="NZ_JACICD010000014.1"/>
</dbReference>
<dbReference type="PANTHER" id="PTHR43163:SF6">
    <property type="entry name" value="DIPEPTIDE TRANSPORT SYSTEM PERMEASE PROTEIN DPPB-RELATED"/>
    <property type="match status" value="1"/>
</dbReference>
<dbReference type="PROSITE" id="PS50928">
    <property type="entry name" value="ABC_TM1"/>
    <property type="match status" value="1"/>
</dbReference>
<dbReference type="PANTHER" id="PTHR43163">
    <property type="entry name" value="DIPEPTIDE TRANSPORT SYSTEM PERMEASE PROTEIN DPPB-RELATED"/>
    <property type="match status" value="1"/>
</dbReference>
<protein>
    <submittedName>
        <fullName evidence="9">Peptide/nickel transport system permease protein</fullName>
    </submittedName>
</protein>
<feature type="domain" description="ABC transmembrane type-1" evidence="8">
    <location>
        <begin position="95"/>
        <end position="300"/>
    </location>
</feature>
<reference evidence="9 10" key="1">
    <citation type="submission" date="2020-08" db="EMBL/GenBank/DDBJ databases">
        <title>Genomic Encyclopedia of Type Strains, Phase IV (KMG-IV): sequencing the most valuable type-strain genomes for metagenomic binning, comparative biology and taxonomic classification.</title>
        <authorList>
            <person name="Goeker M."/>
        </authorList>
    </citation>
    <scope>NUCLEOTIDE SEQUENCE [LARGE SCALE GENOMIC DNA]</scope>
    <source>
        <strain evidence="9 10">DSM 5895</strain>
    </source>
</reference>
<dbReference type="SUPFAM" id="SSF161098">
    <property type="entry name" value="MetI-like"/>
    <property type="match status" value="1"/>
</dbReference>
<dbReference type="GO" id="GO:0071916">
    <property type="term" value="F:dipeptide transmembrane transporter activity"/>
    <property type="evidence" value="ECO:0007669"/>
    <property type="project" value="TreeGrafter"/>
</dbReference>
<dbReference type="Proteomes" id="UP000533469">
    <property type="component" value="Unassembled WGS sequence"/>
</dbReference>